<dbReference type="FunFam" id="3.40.50.720:FF:000213">
    <property type="entry name" value="Putative 2-hydroxyacid dehydrogenase"/>
    <property type="match status" value="1"/>
</dbReference>
<dbReference type="Pfam" id="PF00389">
    <property type="entry name" value="2-Hacid_dh"/>
    <property type="match status" value="1"/>
</dbReference>
<keyword evidence="1" id="KW-0521">NADP</keyword>
<gene>
    <name evidence="7" type="ORF">A0123_02513</name>
</gene>
<dbReference type="Pfam" id="PF02826">
    <property type="entry name" value="2-Hacid_dh_C"/>
    <property type="match status" value="1"/>
</dbReference>
<dbReference type="PANTHER" id="PTHR10996:SF178">
    <property type="entry name" value="2-HYDROXYACID DEHYDROGENASE YGL185C-RELATED"/>
    <property type="match status" value="1"/>
</dbReference>
<dbReference type="PANTHER" id="PTHR10996">
    <property type="entry name" value="2-HYDROXYACID DEHYDROGENASE-RELATED"/>
    <property type="match status" value="1"/>
</dbReference>
<dbReference type="EMBL" id="LUTU01000013">
    <property type="protein sequence ID" value="OAJ66779.1"/>
    <property type="molecule type" value="Genomic_DNA"/>
</dbReference>
<accession>A0A1B6VHS9</accession>
<evidence type="ECO:0000256" key="2">
    <source>
        <dbReference type="ARBA" id="ARBA00023002"/>
    </source>
</evidence>
<dbReference type="Gene3D" id="3.40.50.720">
    <property type="entry name" value="NAD(P)-binding Rossmann-like Domain"/>
    <property type="match status" value="2"/>
</dbReference>
<name>A0A1B6VHS9_9PROT</name>
<evidence type="ECO:0000259" key="5">
    <source>
        <dbReference type="Pfam" id="PF00389"/>
    </source>
</evidence>
<dbReference type="GO" id="GO:0005829">
    <property type="term" value="C:cytosol"/>
    <property type="evidence" value="ECO:0007669"/>
    <property type="project" value="TreeGrafter"/>
</dbReference>
<organism evidence="7 8">
    <name type="scientific">Gluconobacter cerinus</name>
    <dbReference type="NCBI Taxonomy" id="38307"/>
    <lineage>
        <taxon>Bacteria</taxon>
        <taxon>Pseudomonadati</taxon>
        <taxon>Pseudomonadota</taxon>
        <taxon>Alphaproteobacteria</taxon>
        <taxon>Acetobacterales</taxon>
        <taxon>Acetobacteraceae</taxon>
        <taxon>Gluconobacter</taxon>
    </lineage>
</organism>
<evidence type="ECO:0000259" key="6">
    <source>
        <dbReference type="Pfam" id="PF02826"/>
    </source>
</evidence>
<evidence type="ECO:0000313" key="8">
    <source>
        <dbReference type="Proteomes" id="UP000077786"/>
    </source>
</evidence>
<dbReference type="GO" id="GO:0016618">
    <property type="term" value="F:hydroxypyruvate reductase [NAD(P)H] activity"/>
    <property type="evidence" value="ECO:0007669"/>
    <property type="project" value="TreeGrafter"/>
</dbReference>
<comment type="similarity">
    <text evidence="4">Belongs to the D-isomer specific 2-hydroxyacid dehydrogenase family.</text>
</comment>
<proteinExistence type="inferred from homology"/>
<dbReference type="SUPFAM" id="SSF52283">
    <property type="entry name" value="Formate/glycerate dehydrogenase catalytic domain-like"/>
    <property type="match status" value="1"/>
</dbReference>
<evidence type="ECO:0000256" key="4">
    <source>
        <dbReference type="RuleBase" id="RU003719"/>
    </source>
</evidence>
<dbReference type="OrthoDB" id="9793626at2"/>
<evidence type="ECO:0000313" key="7">
    <source>
        <dbReference type="EMBL" id="OAJ66779.1"/>
    </source>
</evidence>
<dbReference type="InterPro" id="IPR050223">
    <property type="entry name" value="D-isomer_2-hydroxyacid_DH"/>
</dbReference>
<dbReference type="SUPFAM" id="SSF51735">
    <property type="entry name" value="NAD(P)-binding Rossmann-fold domains"/>
    <property type="match status" value="1"/>
</dbReference>
<protein>
    <submittedName>
        <fullName evidence="7">Dihydrofolate reductase</fullName>
    </submittedName>
</protein>
<sequence>MSTKPDLLMIDPFPAGIVARLEEHFNLHQYSDLDQLKPIADKVRGVATGGGSGLPRPLMDALPALEVIAVNGVGTDQIDLDEARRRKIGVATTLGTLTDDVADMAIVLTLSVMRDTVSNDRLVRSGEWSKNSLPLSRSVTGKRMGIAGFGQIGQAIAHRAAAFGMELAYFNSKPRPESAVRFESDLKQLAEWSDILVLAVSGGPRSANMVNTEILEALGPDGVLINIARGSVVDEAALLSALQEKRIAGAGLDVFQNEPNINPEFFKLDNTVLQAHQASATVETRTIMGNLMVDNLIAHFDGKPLLTPIL</sequence>
<dbReference type="AlphaFoldDB" id="A0A1B6VHS9"/>
<feature type="domain" description="D-isomer specific 2-hydroxyacid dehydrogenase NAD-binding" evidence="6">
    <location>
        <begin position="107"/>
        <end position="278"/>
    </location>
</feature>
<dbReference type="CDD" id="cd12156">
    <property type="entry name" value="HPPR"/>
    <property type="match status" value="1"/>
</dbReference>
<evidence type="ECO:0000256" key="1">
    <source>
        <dbReference type="ARBA" id="ARBA00022857"/>
    </source>
</evidence>
<dbReference type="GO" id="GO:0030267">
    <property type="term" value="F:glyoxylate reductase (NADPH) activity"/>
    <property type="evidence" value="ECO:0007669"/>
    <property type="project" value="TreeGrafter"/>
</dbReference>
<dbReference type="GO" id="GO:0051287">
    <property type="term" value="F:NAD binding"/>
    <property type="evidence" value="ECO:0007669"/>
    <property type="project" value="InterPro"/>
</dbReference>
<dbReference type="InterPro" id="IPR036291">
    <property type="entry name" value="NAD(P)-bd_dom_sf"/>
</dbReference>
<feature type="domain" description="D-isomer specific 2-hydroxyacid dehydrogenase catalytic" evidence="5">
    <location>
        <begin position="8"/>
        <end position="308"/>
    </location>
</feature>
<dbReference type="InterPro" id="IPR006140">
    <property type="entry name" value="D-isomer_DH_NAD-bd"/>
</dbReference>
<comment type="caution">
    <text evidence="7">The sequence shown here is derived from an EMBL/GenBank/DDBJ whole genome shotgun (WGS) entry which is preliminary data.</text>
</comment>
<dbReference type="PATRIC" id="fig|38307.3.peg.2621"/>
<evidence type="ECO:0000256" key="3">
    <source>
        <dbReference type="ARBA" id="ARBA00023027"/>
    </source>
</evidence>
<dbReference type="RefSeq" id="WP_083956513.1">
    <property type="nucleotide sequence ID" value="NZ_LUTU01000013.1"/>
</dbReference>
<reference evidence="7 8" key="1">
    <citation type="submission" date="2016-03" db="EMBL/GenBank/DDBJ databases">
        <title>Draft genome sequence of Gluconobacter cerinus strain CECT 9110.</title>
        <authorList>
            <person name="Sainz F."/>
            <person name="Mas A."/>
            <person name="Torija M.J."/>
        </authorList>
    </citation>
    <scope>NUCLEOTIDE SEQUENCE [LARGE SCALE GENOMIC DNA]</scope>
    <source>
        <strain evidence="7 8">CECT 9110</strain>
    </source>
</reference>
<keyword evidence="3" id="KW-0520">NAD</keyword>
<dbReference type="Proteomes" id="UP000077786">
    <property type="component" value="Unassembled WGS sequence"/>
</dbReference>
<keyword evidence="2 4" id="KW-0560">Oxidoreductase</keyword>
<dbReference type="InterPro" id="IPR006139">
    <property type="entry name" value="D-isomer_2_OHA_DH_cat_dom"/>
</dbReference>